<evidence type="ECO:0000313" key="2">
    <source>
        <dbReference type="Proteomes" id="UP001364224"/>
    </source>
</evidence>
<name>A0ABU8BH52_9BRAD</name>
<dbReference type="RefSeq" id="WP_334483635.1">
    <property type="nucleotide sequence ID" value="NZ_JAZHRV010000001.1"/>
</dbReference>
<reference evidence="1 2" key="1">
    <citation type="submission" date="2024-02" db="EMBL/GenBank/DDBJ databases">
        <title>Adaptive strategies in a cosmopolitan and abundant soil bacterium.</title>
        <authorList>
            <person name="Carini P."/>
        </authorList>
    </citation>
    <scope>NUCLEOTIDE SEQUENCE [LARGE SCALE GENOMIC DNA]</scope>
    <source>
        <strain evidence="1 2">AZCC 1608</strain>
    </source>
</reference>
<dbReference type="InterPro" id="IPR032591">
    <property type="entry name" value="DUF4908"/>
</dbReference>
<keyword evidence="2" id="KW-1185">Reference proteome</keyword>
<proteinExistence type="predicted"/>
<comment type="caution">
    <text evidence="1">The sequence shown here is derived from an EMBL/GenBank/DDBJ whole genome shotgun (WGS) entry which is preliminary data.</text>
</comment>
<evidence type="ECO:0008006" key="3">
    <source>
        <dbReference type="Google" id="ProtNLM"/>
    </source>
</evidence>
<dbReference type="Pfam" id="PF16252">
    <property type="entry name" value="DUF4908"/>
    <property type="match status" value="1"/>
</dbReference>
<protein>
    <recommendedName>
        <fullName evidence="3">DUF4908 domain-containing protein</fullName>
    </recommendedName>
</protein>
<sequence length="242" mass="25414">MSGRFRAAVVGAALALIAGHGALAAERGPRLRIGHYSTGSGLIGFVIDRMGTPIKLRFDGSAEILALTVEPAPYDSMTLKRDDGVSVLRIYETGRVLVFSDKLSGGSADAYHDQEAEPLVVKNATKEQAETEAESLGRRLGRAGAPALKISLDAPRLSADSAAWSAMADAIAVTGTALAEMLTSPIAREIIAAKLQRVVIRDADRVDVRLAGDTLIVEVEAKEAITGRPSSARLKSAIGDLL</sequence>
<accession>A0ABU8BH52</accession>
<evidence type="ECO:0000313" key="1">
    <source>
        <dbReference type="EMBL" id="MEH2557436.1"/>
    </source>
</evidence>
<dbReference type="EMBL" id="JAZHRV010000001">
    <property type="protein sequence ID" value="MEH2557436.1"/>
    <property type="molecule type" value="Genomic_DNA"/>
</dbReference>
<organism evidence="1 2">
    <name type="scientific">Bradyrhizobium algeriense</name>
    <dbReference type="NCBI Taxonomy" id="634784"/>
    <lineage>
        <taxon>Bacteria</taxon>
        <taxon>Pseudomonadati</taxon>
        <taxon>Pseudomonadota</taxon>
        <taxon>Alphaproteobacteria</taxon>
        <taxon>Hyphomicrobiales</taxon>
        <taxon>Nitrobacteraceae</taxon>
        <taxon>Bradyrhizobium</taxon>
    </lineage>
</organism>
<dbReference type="Proteomes" id="UP001364224">
    <property type="component" value="Unassembled WGS sequence"/>
</dbReference>
<gene>
    <name evidence="1" type="ORF">V1286_004965</name>
</gene>